<reference evidence="1" key="1">
    <citation type="journal article" date="2015" name="Nature">
        <title>Complex archaea that bridge the gap between prokaryotes and eukaryotes.</title>
        <authorList>
            <person name="Spang A."/>
            <person name="Saw J.H."/>
            <person name="Jorgensen S.L."/>
            <person name="Zaremba-Niedzwiedzka K."/>
            <person name="Martijn J."/>
            <person name="Lind A.E."/>
            <person name="van Eijk R."/>
            <person name="Schleper C."/>
            <person name="Guy L."/>
            <person name="Ettema T.J."/>
        </authorList>
    </citation>
    <scope>NUCLEOTIDE SEQUENCE</scope>
</reference>
<organism evidence="1">
    <name type="scientific">marine sediment metagenome</name>
    <dbReference type="NCBI Taxonomy" id="412755"/>
    <lineage>
        <taxon>unclassified sequences</taxon>
        <taxon>metagenomes</taxon>
        <taxon>ecological metagenomes</taxon>
    </lineage>
</organism>
<dbReference type="EMBL" id="LAZR01000231">
    <property type="protein sequence ID" value="KKN80415.1"/>
    <property type="molecule type" value="Genomic_DNA"/>
</dbReference>
<gene>
    <name evidence="1" type="ORF">LCGC14_0330080</name>
</gene>
<comment type="caution">
    <text evidence="1">The sequence shown here is derived from an EMBL/GenBank/DDBJ whole genome shotgun (WGS) entry which is preliminary data.</text>
</comment>
<evidence type="ECO:0000313" key="1">
    <source>
        <dbReference type="EMBL" id="KKN80415.1"/>
    </source>
</evidence>
<protein>
    <submittedName>
        <fullName evidence="1">Uncharacterized protein</fullName>
    </submittedName>
</protein>
<dbReference type="AlphaFoldDB" id="A0A0F9TGR0"/>
<accession>A0A0F9TGR0</accession>
<sequence>MSLNETGRTGAQVNLTADGVLGVVTQDPESMLHSMGPDALTLADGNVAFGVPFSILFYFTHSTTAAVQTTTTTPMSTDAPFKFRVLGIKVRCISSLSRDFKTGFGSIRVVVEDGDGSGAWTDILPWSHVGDMESGDVRELEVLNQVPATVSENEGLRCKFESKADSIGNNPTVKFLVEVQGLRVS</sequence>
<name>A0A0F9TGR0_9ZZZZ</name>
<proteinExistence type="predicted"/>